<protein>
    <submittedName>
        <fullName evidence="1">1898_t:CDS:1</fullName>
    </submittedName>
</protein>
<organism evidence="1 2">
    <name type="scientific">Acaulospora colombiana</name>
    <dbReference type="NCBI Taxonomy" id="27376"/>
    <lineage>
        <taxon>Eukaryota</taxon>
        <taxon>Fungi</taxon>
        <taxon>Fungi incertae sedis</taxon>
        <taxon>Mucoromycota</taxon>
        <taxon>Glomeromycotina</taxon>
        <taxon>Glomeromycetes</taxon>
        <taxon>Diversisporales</taxon>
        <taxon>Acaulosporaceae</taxon>
        <taxon>Acaulospora</taxon>
    </lineage>
</organism>
<name>A0ACA9M4Q9_9GLOM</name>
<gene>
    <name evidence="1" type="ORF">ACOLOM_LOCUS5197</name>
</gene>
<reference evidence="1" key="1">
    <citation type="submission" date="2021-06" db="EMBL/GenBank/DDBJ databases">
        <authorList>
            <person name="Kallberg Y."/>
            <person name="Tangrot J."/>
            <person name="Rosling A."/>
        </authorList>
    </citation>
    <scope>NUCLEOTIDE SEQUENCE</scope>
    <source>
        <strain evidence="1">CL356</strain>
    </source>
</reference>
<accession>A0ACA9M4Q9</accession>
<evidence type="ECO:0000313" key="2">
    <source>
        <dbReference type="Proteomes" id="UP000789525"/>
    </source>
</evidence>
<keyword evidence="2" id="KW-1185">Reference proteome</keyword>
<dbReference type="Proteomes" id="UP000789525">
    <property type="component" value="Unassembled WGS sequence"/>
</dbReference>
<dbReference type="EMBL" id="CAJVPT010009277">
    <property type="protein sequence ID" value="CAG8560089.1"/>
    <property type="molecule type" value="Genomic_DNA"/>
</dbReference>
<proteinExistence type="predicted"/>
<sequence length="83" mass="9387">MANHCSIGVDLGDIWQYDNAALRAISSAGYTHRHVSSANIMLTEARTKGVLIDFRYAEQFVEFSQSKIDDQDFPIVKIHPIVY</sequence>
<evidence type="ECO:0000313" key="1">
    <source>
        <dbReference type="EMBL" id="CAG8560089.1"/>
    </source>
</evidence>
<comment type="caution">
    <text evidence="1">The sequence shown here is derived from an EMBL/GenBank/DDBJ whole genome shotgun (WGS) entry which is preliminary data.</text>
</comment>